<dbReference type="GO" id="GO:0008270">
    <property type="term" value="F:zinc ion binding"/>
    <property type="evidence" value="ECO:0007669"/>
    <property type="project" value="InterPro"/>
</dbReference>
<evidence type="ECO:0000256" key="1">
    <source>
        <dbReference type="ARBA" id="ARBA00023242"/>
    </source>
</evidence>
<dbReference type="InterPro" id="IPR007219">
    <property type="entry name" value="XnlR_reg_dom"/>
</dbReference>
<organism evidence="3 4">
    <name type="scientific">Zasmidium cellare ATCC 36951</name>
    <dbReference type="NCBI Taxonomy" id="1080233"/>
    <lineage>
        <taxon>Eukaryota</taxon>
        <taxon>Fungi</taxon>
        <taxon>Dikarya</taxon>
        <taxon>Ascomycota</taxon>
        <taxon>Pezizomycotina</taxon>
        <taxon>Dothideomycetes</taxon>
        <taxon>Dothideomycetidae</taxon>
        <taxon>Mycosphaerellales</taxon>
        <taxon>Mycosphaerellaceae</taxon>
        <taxon>Zasmidium</taxon>
    </lineage>
</organism>
<dbReference type="InterPro" id="IPR050987">
    <property type="entry name" value="AtrR-like"/>
</dbReference>
<dbReference type="Proteomes" id="UP000799537">
    <property type="component" value="Unassembled WGS sequence"/>
</dbReference>
<dbReference type="CDD" id="cd12148">
    <property type="entry name" value="fungal_TF_MHR"/>
    <property type="match status" value="1"/>
</dbReference>
<dbReference type="OrthoDB" id="3266505at2759"/>
<dbReference type="SMART" id="SM00906">
    <property type="entry name" value="Fungal_trans"/>
    <property type="match status" value="1"/>
</dbReference>
<dbReference type="RefSeq" id="XP_033666626.1">
    <property type="nucleotide sequence ID" value="XM_033807052.1"/>
</dbReference>
<keyword evidence="4" id="KW-1185">Reference proteome</keyword>
<dbReference type="GeneID" id="54560324"/>
<dbReference type="Pfam" id="PF04082">
    <property type="entry name" value="Fungal_trans"/>
    <property type="match status" value="1"/>
</dbReference>
<name>A0A6A6CEU3_ZASCE</name>
<accession>A0A6A6CEU3</accession>
<evidence type="ECO:0000313" key="3">
    <source>
        <dbReference type="EMBL" id="KAF2165737.1"/>
    </source>
</evidence>
<protein>
    <recommendedName>
        <fullName evidence="2">Xylanolytic transcriptional activator regulatory domain-containing protein</fullName>
    </recommendedName>
</protein>
<evidence type="ECO:0000313" key="4">
    <source>
        <dbReference type="Proteomes" id="UP000799537"/>
    </source>
</evidence>
<dbReference type="AlphaFoldDB" id="A0A6A6CEU3"/>
<dbReference type="PANTHER" id="PTHR46910">
    <property type="entry name" value="TRANSCRIPTION FACTOR PDR1"/>
    <property type="match status" value="1"/>
</dbReference>
<gene>
    <name evidence="3" type="ORF">M409DRAFT_24025</name>
</gene>
<feature type="domain" description="Xylanolytic transcriptional activator regulatory" evidence="2">
    <location>
        <begin position="37"/>
        <end position="110"/>
    </location>
</feature>
<dbReference type="PANTHER" id="PTHR46910:SF32">
    <property type="entry name" value="TRANSCRIPTION FACTOR DOMAIN-CONTAINING PROTEIN-RELATED"/>
    <property type="match status" value="1"/>
</dbReference>
<keyword evidence="1" id="KW-0539">Nucleus</keyword>
<dbReference type="EMBL" id="ML993599">
    <property type="protein sequence ID" value="KAF2165737.1"/>
    <property type="molecule type" value="Genomic_DNA"/>
</dbReference>
<reference evidence="3" key="1">
    <citation type="journal article" date="2020" name="Stud. Mycol.">
        <title>101 Dothideomycetes genomes: a test case for predicting lifestyles and emergence of pathogens.</title>
        <authorList>
            <person name="Haridas S."/>
            <person name="Albert R."/>
            <person name="Binder M."/>
            <person name="Bloem J."/>
            <person name="Labutti K."/>
            <person name="Salamov A."/>
            <person name="Andreopoulos B."/>
            <person name="Baker S."/>
            <person name="Barry K."/>
            <person name="Bills G."/>
            <person name="Bluhm B."/>
            <person name="Cannon C."/>
            <person name="Castanera R."/>
            <person name="Culley D."/>
            <person name="Daum C."/>
            <person name="Ezra D."/>
            <person name="Gonzalez J."/>
            <person name="Henrissat B."/>
            <person name="Kuo A."/>
            <person name="Liang C."/>
            <person name="Lipzen A."/>
            <person name="Lutzoni F."/>
            <person name="Magnuson J."/>
            <person name="Mondo S."/>
            <person name="Nolan M."/>
            <person name="Ohm R."/>
            <person name="Pangilinan J."/>
            <person name="Park H.-J."/>
            <person name="Ramirez L."/>
            <person name="Alfaro M."/>
            <person name="Sun H."/>
            <person name="Tritt A."/>
            <person name="Yoshinaga Y."/>
            <person name="Zwiers L.-H."/>
            <person name="Turgeon B."/>
            <person name="Goodwin S."/>
            <person name="Spatafora J."/>
            <person name="Crous P."/>
            <person name="Grigoriev I."/>
        </authorList>
    </citation>
    <scope>NUCLEOTIDE SEQUENCE</scope>
    <source>
        <strain evidence="3">ATCC 36951</strain>
    </source>
</reference>
<dbReference type="GO" id="GO:0006351">
    <property type="term" value="P:DNA-templated transcription"/>
    <property type="evidence" value="ECO:0007669"/>
    <property type="project" value="InterPro"/>
</dbReference>
<evidence type="ECO:0000259" key="2">
    <source>
        <dbReference type="SMART" id="SM00906"/>
    </source>
</evidence>
<dbReference type="GO" id="GO:0003677">
    <property type="term" value="F:DNA binding"/>
    <property type="evidence" value="ECO:0007669"/>
    <property type="project" value="InterPro"/>
</dbReference>
<sequence>MSEWPDLCTLRSIGVLGVEIVGLATFFLQCVDRKEDAYVYAGLAVRLAIVQNLFQKTSCELDNGLEVAHRTRLAWTIYMQEKRLAAATGNPSSINDAAIIIELPKDATGLCSPSALNLNIELARTSGRIISTIYAPDGPSGRDFCLQIEKILQEISGIMKGVPPELDVDFDQPIYVSRTSATLQLMLFQAIVLATRPILLLWARGMMSQTSYAGSWPRNSARCSVQQLLAKFGFFDLDATFSAAFVLLLAEFVRPETSDLDKSRRLSIAEALGILQYMESQGNKTAGKRRQDIEVACSQLGISLNSSRSIDSDLTLEPPSLRRTEDELPLSQTIEVASVNNLSPHENESQHYSAFTFEDDFNLTGALGGDWDELERIIETSQQSNEDV</sequence>
<proteinExistence type="predicted"/>
<dbReference type="GO" id="GO:0003700">
    <property type="term" value="F:DNA-binding transcription factor activity"/>
    <property type="evidence" value="ECO:0007669"/>
    <property type="project" value="InterPro"/>
</dbReference>